<protein>
    <submittedName>
        <fullName evidence="2">Type II secretion system protein</fullName>
    </submittedName>
</protein>
<reference evidence="2 3" key="1">
    <citation type="submission" date="2024-09" db="EMBL/GenBank/DDBJ databases">
        <authorList>
            <person name="Sun Q."/>
            <person name="Mori K."/>
        </authorList>
    </citation>
    <scope>NUCLEOTIDE SEQUENCE [LARGE SCALE GENOMIC DNA]</scope>
    <source>
        <strain evidence="2 3">CCM 7468</strain>
    </source>
</reference>
<organism evidence="2 3">
    <name type="scientific">Muricoccus vinaceus</name>
    <dbReference type="NCBI Taxonomy" id="424704"/>
    <lineage>
        <taxon>Bacteria</taxon>
        <taxon>Pseudomonadati</taxon>
        <taxon>Pseudomonadota</taxon>
        <taxon>Alphaproteobacteria</taxon>
        <taxon>Acetobacterales</taxon>
        <taxon>Roseomonadaceae</taxon>
        <taxon>Muricoccus</taxon>
    </lineage>
</organism>
<sequence length="132" mass="13621">MSAPCPDPRPTAKPGFTLPGFTLVEALVALLVIGGAIAAVMPPLGNALRAKGEREAELSAVLMAQSILDAQAPPGLAREGLREGRWAGGRWALEIGRGEEGPEGLALRPVRVAVGTVVLHTLRPGPPAEARP</sequence>
<dbReference type="RefSeq" id="WP_377054666.1">
    <property type="nucleotide sequence ID" value="NZ_JBHLVZ010000083.1"/>
</dbReference>
<keyword evidence="1" id="KW-1133">Transmembrane helix</keyword>
<keyword evidence="3" id="KW-1185">Reference proteome</keyword>
<proteinExistence type="predicted"/>
<feature type="transmembrane region" description="Helical" evidence="1">
    <location>
        <begin position="20"/>
        <end position="41"/>
    </location>
</feature>
<name>A0ABV6IYR1_9PROT</name>
<dbReference type="Proteomes" id="UP001589789">
    <property type="component" value="Unassembled WGS sequence"/>
</dbReference>
<evidence type="ECO:0000313" key="2">
    <source>
        <dbReference type="EMBL" id="MFC0388349.1"/>
    </source>
</evidence>
<dbReference type="EMBL" id="JBHLVZ010000083">
    <property type="protein sequence ID" value="MFC0388349.1"/>
    <property type="molecule type" value="Genomic_DNA"/>
</dbReference>
<gene>
    <name evidence="2" type="ORF">ACFFIC_22815</name>
</gene>
<evidence type="ECO:0000313" key="3">
    <source>
        <dbReference type="Proteomes" id="UP001589789"/>
    </source>
</evidence>
<accession>A0ABV6IYR1</accession>
<keyword evidence="1" id="KW-0472">Membrane</keyword>
<keyword evidence="1" id="KW-0812">Transmembrane</keyword>
<evidence type="ECO:0000256" key="1">
    <source>
        <dbReference type="SAM" id="Phobius"/>
    </source>
</evidence>
<comment type="caution">
    <text evidence="2">The sequence shown here is derived from an EMBL/GenBank/DDBJ whole genome shotgun (WGS) entry which is preliminary data.</text>
</comment>